<protein>
    <recommendedName>
        <fullName evidence="9">Cobalamin biosynthesis protein CobD</fullName>
    </recommendedName>
</protein>
<sequence>MIIHHLISITIAIMIDLLIGDPPNWPHPVRWIGSLISSFEKNWNHGQAKKAKGVLMLICVLLIVFLLVFIIIFIGYQIHLYVGIFLEAIIISTTIAQKSLKESALEVYQPLKAGVIVEARKKLSYIVGRDTDSLSEGEIARGAIETVAENTSDGVTAPLFWALIGGAPLAILYRATNTCDSMVGYKNERYREFGWASAKWDDVMNWIPSRLTGLIMLFGNQPEKMKYRHAWKILFRDAKKHPSPNSGWGEAAVAAILGIQLGGINYYKGMVSDRAKMGEPLLPIKAEHIPKANTILGKTVFLFLLLLWAGGIIIEMAVTWIQSTLFV</sequence>
<dbReference type="PANTHER" id="PTHR34308">
    <property type="entry name" value="COBALAMIN BIOSYNTHESIS PROTEIN CBIB"/>
    <property type="match status" value="1"/>
</dbReference>
<proteinExistence type="inferred from homology"/>
<gene>
    <name evidence="10" type="primary">cbiB</name>
    <name evidence="9" type="synonym">cobD</name>
    <name evidence="11" type="ORF">E2K98_06905</name>
    <name evidence="10" type="ORF">RCG21_13680</name>
</gene>
<keyword evidence="8 9" id="KW-0472">Membrane</keyword>
<evidence type="ECO:0000256" key="2">
    <source>
        <dbReference type="ARBA" id="ARBA00004953"/>
    </source>
</evidence>
<evidence type="ECO:0000313" key="13">
    <source>
        <dbReference type="Proteomes" id="UP001178888"/>
    </source>
</evidence>
<evidence type="ECO:0000256" key="4">
    <source>
        <dbReference type="ARBA" id="ARBA00022475"/>
    </source>
</evidence>
<dbReference type="RefSeq" id="WP_133333765.1">
    <property type="nucleotide sequence ID" value="NZ_JAVGVR010000001.1"/>
</dbReference>
<keyword evidence="6 9" id="KW-0812">Transmembrane</keyword>
<evidence type="ECO:0000256" key="5">
    <source>
        <dbReference type="ARBA" id="ARBA00022573"/>
    </source>
</evidence>
<dbReference type="InterPro" id="IPR004485">
    <property type="entry name" value="Cobalamin_biosynth_CobD/CbiB"/>
</dbReference>
<dbReference type="HAMAP" id="MF_00024">
    <property type="entry name" value="CobD_CbiB"/>
    <property type="match status" value="1"/>
</dbReference>
<accession>A0A4R5VYA6</accession>
<dbReference type="EMBL" id="SMYO01000003">
    <property type="protein sequence ID" value="TDK63431.1"/>
    <property type="molecule type" value="Genomic_DNA"/>
</dbReference>
<keyword evidence="13" id="KW-1185">Reference proteome</keyword>
<comment type="similarity">
    <text evidence="3 9">Belongs to the CobD/CbiB family.</text>
</comment>
<dbReference type="Pfam" id="PF03186">
    <property type="entry name" value="CobD_Cbib"/>
    <property type="match status" value="1"/>
</dbReference>
<dbReference type="UniPathway" id="UPA00148"/>
<evidence type="ECO:0000313" key="10">
    <source>
        <dbReference type="EMBL" id="MDQ6597395.1"/>
    </source>
</evidence>
<comment type="caution">
    <text evidence="11">The sequence shown here is derived from an EMBL/GenBank/DDBJ whole genome shotgun (WGS) entry which is preliminary data.</text>
</comment>
<reference evidence="11 12" key="1">
    <citation type="submission" date="2019-03" db="EMBL/GenBank/DDBJ databases">
        <title>Bacillus niacini sp. nov. a Nicotinate-Metabolizing Mesophile Isolated from Soil.</title>
        <authorList>
            <person name="Zhang G."/>
        </authorList>
    </citation>
    <scope>NUCLEOTIDE SEQUENCE [LARGE SCALE GENOMIC DNA]</scope>
    <source>
        <strain evidence="11 12">WN066</strain>
    </source>
</reference>
<feature type="transmembrane region" description="Helical" evidence="9">
    <location>
        <begin position="300"/>
        <end position="321"/>
    </location>
</feature>
<evidence type="ECO:0000313" key="11">
    <source>
        <dbReference type="EMBL" id="TDK63431.1"/>
    </source>
</evidence>
<dbReference type="NCBIfam" id="TIGR00380">
    <property type="entry name" value="cobal_cbiB"/>
    <property type="match status" value="1"/>
</dbReference>
<name>A0A4R5VYA6_9BACI</name>
<keyword evidence="5 9" id="KW-0169">Cobalamin biosynthesis</keyword>
<dbReference type="AlphaFoldDB" id="A0A4R5VYA6"/>
<evidence type="ECO:0000256" key="1">
    <source>
        <dbReference type="ARBA" id="ARBA00004651"/>
    </source>
</evidence>
<dbReference type="GO" id="GO:0005886">
    <property type="term" value="C:plasma membrane"/>
    <property type="evidence" value="ECO:0007669"/>
    <property type="project" value="UniProtKB-SubCell"/>
</dbReference>
<keyword evidence="7 9" id="KW-1133">Transmembrane helix</keyword>
<dbReference type="GO" id="GO:0048472">
    <property type="term" value="F:threonine-phosphate decarboxylase activity"/>
    <property type="evidence" value="ECO:0007669"/>
    <property type="project" value="InterPro"/>
</dbReference>
<comment type="function">
    <text evidence="9">Converts cobyric acid to cobinamide by the addition of aminopropanol on the F carboxylic group.</text>
</comment>
<keyword evidence="4 9" id="KW-1003">Cell membrane</keyword>
<dbReference type="Proteomes" id="UP001178888">
    <property type="component" value="Unassembled WGS sequence"/>
</dbReference>
<feature type="transmembrane region" description="Helical" evidence="9">
    <location>
        <begin position="54"/>
        <end position="74"/>
    </location>
</feature>
<evidence type="ECO:0000256" key="9">
    <source>
        <dbReference type="HAMAP-Rule" id="MF_00024"/>
    </source>
</evidence>
<reference evidence="10" key="2">
    <citation type="submission" date="2023-08" db="EMBL/GenBank/DDBJ databases">
        <title>Nitrogen cycling bacteria in agricultural field soils.</title>
        <authorList>
            <person name="Jang J."/>
        </authorList>
    </citation>
    <scope>NUCLEOTIDE SEQUENCE</scope>
    <source>
        <strain evidence="10">PS3-36</strain>
    </source>
</reference>
<organism evidence="11 12">
    <name type="scientific">Bacillus salipaludis</name>
    <dbReference type="NCBI Taxonomy" id="2547811"/>
    <lineage>
        <taxon>Bacteria</taxon>
        <taxon>Bacillati</taxon>
        <taxon>Bacillota</taxon>
        <taxon>Bacilli</taxon>
        <taxon>Bacillales</taxon>
        <taxon>Bacillaceae</taxon>
        <taxon>Bacillus</taxon>
    </lineage>
</organism>
<evidence type="ECO:0000256" key="7">
    <source>
        <dbReference type="ARBA" id="ARBA00022989"/>
    </source>
</evidence>
<comment type="subcellular location">
    <subcellularLocation>
        <location evidence="1 9">Cell membrane</location>
        <topology evidence="1 9">Multi-pass membrane protein</topology>
    </subcellularLocation>
</comment>
<dbReference type="Proteomes" id="UP000295132">
    <property type="component" value="Unassembled WGS sequence"/>
</dbReference>
<dbReference type="PANTHER" id="PTHR34308:SF1">
    <property type="entry name" value="COBALAMIN BIOSYNTHESIS PROTEIN CBIB"/>
    <property type="match status" value="1"/>
</dbReference>
<comment type="caution">
    <text evidence="9">Lacks conserved residue(s) required for the propagation of feature annotation.</text>
</comment>
<dbReference type="EMBL" id="JAVGVR010000001">
    <property type="protein sequence ID" value="MDQ6597395.1"/>
    <property type="molecule type" value="Genomic_DNA"/>
</dbReference>
<dbReference type="GO" id="GO:0015420">
    <property type="term" value="F:ABC-type vitamin B12 transporter activity"/>
    <property type="evidence" value="ECO:0007669"/>
    <property type="project" value="UniProtKB-UniRule"/>
</dbReference>
<evidence type="ECO:0000256" key="6">
    <source>
        <dbReference type="ARBA" id="ARBA00022692"/>
    </source>
</evidence>
<dbReference type="GO" id="GO:0009236">
    <property type="term" value="P:cobalamin biosynthetic process"/>
    <property type="evidence" value="ECO:0007669"/>
    <property type="project" value="UniProtKB-UniRule"/>
</dbReference>
<comment type="pathway">
    <text evidence="2 9">Cofactor biosynthesis; adenosylcobalamin biosynthesis.</text>
</comment>
<evidence type="ECO:0000313" key="12">
    <source>
        <dbReference type="Proteomes" id="UP000295132"/>
    </source>
</evidence>
<evidence type="ECO:0000256" key="8">
    <source>
        <dbReference type="ARBA" id="ARBA00023136"/>
    </source>
</evidence>
<evidence type="ECO:0000256" key="3">
    <source>
        <dbReference type="ARBA" id="ARBA00006263"/>
    </source>
</evidence>